<sequence>MKYLMKIALAALAFLLVMVRNAFAEKLIQQTVKLPTDKAFEPFKLLFIADIHRRVIKADLIKFPVDVIVIGGDLVEKGVPLERVQENIKNLRACAPVYFVWGNNDREVDENKLREIFKQFDVIVLEDESVALFGNEQLKLVGLDHFAYKPNGFKNAFENVKENDTVLFVSHTPFDFWKVKGPYSADLLLAGHTHGGQIRIGPFGLFDKGSMKIKKDRIELISNGFGTTTLHLRLGAQAEYHVLTITPAIRKDKTIVIK</sequence>
<keyword evidence="4" id="KW-1185">Reference proteome</keyword>
<dbReference type="Proteomes" id="UP000189661">
    <property type="component" value="Chromosome"/>
</dbReference>
<gene>
    <name evidence="3" type="ORF">AJGP001_10455</name>
</gene>
<keyword evidence="1" id="KW-0732">Signal</keyword>
<dbReference type="RefSeq" id="WP_071154492.1">
    <property type="nucleotide sequence ID" value="NZ_CP019401.1"/>
</dbReference>
<evidence type="ECO:0000313" key="4">
    <source>
        <dbReference type="Proteomes" id="UP000189661"/>
    </source>
</evidence>
<dbReference type="EMBL" id="CP019401">
    <property type="protein sequence ID" value="AQU79654.1"/>
    <property type="molecule type" value="Genomic_DNA"/>
</dbReference>
<feature type="signal peptide" evidence="1">
    <location>
        <begin position="1"/>
        <end position="24"/>
    </location>
</feature>
<dbReference type="InterPro" id="IPR051158">
    <property type="entry name" value="Metallophosphoesterase_sf"/>
</dbReference>
<dbReference type="PANTHER" id="PTHR31302">
    <property type="entry name" value="TRANSMEMBRANE PROTEIN WITH METALLOPHOSPHOESTERASE DOMAIN-RELATED"/>
    <property type="match status" value="1"/>
</dbReference>
<dbReference type="InterPro" id="IPR029052">
    <property type="entry name" value="Metallo-depent_PP-like"/>
</dbReference>
<feature type="domain" description="Calcineurin-like phosphoesterase" evidence="2">
    <location>
        <begin position="44"/>
        <end position="195"/>
    </location>
</feature>
<dbReference type="Gene3D" id="3.60.21.10">
    <property type="match status" value="1"/>
</dbReference>
<organism evidence="3 4">
    <name type="scientific">Planococcus faecalis</name>
    <dbReference type="NCBI Taxonomy" id="1598147"/>
    <lineage>
        <taxon>Bacteria</taxon>
        <taxon>Bacillati</taxon>
        <taxon>Bacillota</taxon>
        <taxon>Bacilli</taxon>
        <taxon>Bacillales</taxon>
        <taxon>Caryophanaceae</taxon>
        <taxon>Planococcus</taxon>
    </lineage>
</organism>
<evidence type="ECO:0000313" key="3">
    <source>
        <dbReference type="EMBL" id="AQU79654.1"/>
    </source>
</evidence>
<dbReference type="InterPro" id="IPR004843">
    <property type="entry name" value="Calcineurin-like_PHP"/>
</dbReference>
<dbReference type="Pfam" id="PF00149">
    <property type="entry name" value="Metallophos"/>
    <property type="match status" value="1"/>
</dbReference>
<accession>A0ABN4XRA2</accession>
<dbReference type="PANTHER" id="PTHR31302:SF32">
    <property type="entry name" value="PHOSPHOESTERASE"/>
    <property type="match status" value="1"/>
</dbReference>
<evidence type="ECO:0000256" key="1">
    <source>
        <dbReference type="SAM" id="SignalP"/>
    </source>
</evidence>
<feature type="chain" id="PRO_5045904727" evidence="1">
    <location>
        <begin position="25"/>
        <end position="258"/>
    </location>
</feature>
<protein>
    <submittedName>
        <fullName evidence="3">Phosphoesterase</fullName>
    </submittedName>
</protein>
<reference evidence="3 4" key="1">
    <citation type="submission" date="2017-01" db="EMBL/GenBank/DDBJ databases">
        <title>Planococcus faecalis genome complete sequence.</title>
        <authorList>
            <person name="Lee P.C."/>
        </authorList>
    </citation>
    <scope>NUCLEOTIDE SEQUENCE [LARGE SCALE GENOMIC DNA]</scope>
    <source>
        <strain evidence="3 4">AJ003</strain>
    </source>
</reference>
<evidence type="ECO:0000259" key="2">
    <source>
        <dbReference type="Pfam" id="PF00149"/>
    </source>
</evidence>
<proteinExistence type="predicted"/>
<dbReference type="SUPFAM" id="SSF56300">
    <property type="entry name" value="Metallo-dependent phosphatases"/>
    <property type="match status" value="1"/>
</dbReference>
<name>A0ABN4XRA2_9BACL</name>